<accession>A0A1Q8Q7R5</accession>
<keyword evidence="1" id="KW-1133">Transmembrane helix</keyword>
<evidence type="ECO:0000256" key="1">
    <source>
        <dbReference type="SAM" id="Phobius"/>
    </source>
</evidence>
<organism evidence="2 3">
    <name type="scientific">Domibacillus antri</name>
    <dbReference type="NCBI Taxonomy" id="1714264"/>
    <lineage>
        <taxon>Bacteria</taxon>
        <taxon>Bacillati</taxon>
        <taxon>Bacillota</taxon>
        <taxon>Bacilli</taxon>
        <taxon>Bacillales</taxon>
        <taxon>Bacillaceae</taxon>
        <taxon>Domibacillus</taxon>
    </lineage>
</organism>
<proteinExistence type="predicted"/>
<dbReference type="InterPro" id="IPR024563">
    <property type="entry name" value="YqhR"/>
</dbReference>
<reference evidence="2 3" key="1">
    <citation type="submission" date="2016-12" db="EMBL/GenBank/DDBJ databases">
        <title>Domibacillus antri genome sequencing.</title>
        <authorList>
            <person name="Verma A."/>
            <person name="Krishnamurthi S."/>
        </authorList>
    </citation>
    <scope>NUCLEOTIDE SEQUENCE [LARGE SCALE GENOMIC DNA]</scope>
    <source>
        <strain evidence="2 3">XD80</strain>
    </source>
</reference>
<feature type="transmembrane region" description="Helical" evidence="1">
    <location>
        <begin position="21"/>
        <end position="38"/>
    </location>
</feature>
<dbReference type="OrthoDB" id="2970671at2"/>
<sequence length="139" mass="15774">MSSQNNSKHSDNFKGKIIQTGIAAGTLLFIFSWLAYTFRFSRLDPASPVLFLHQSAVIQNIIAFCFIILISIVLSLLYYALLGKGKPFITGIVFGAVLFWLLFSFISHSMLNLITVFCLLICYSVFISTSISWVYERRR</sequence>
<comment type="caution">
    <text evidence="2">The sequence shown here is derived from an EMBL/GenBank/DDBJ whole genome shotgun (WGS) entry which is preliminary data.</text>
</comment>
<dbReference type="EMBL" id="MSDU01000008">
    <property type="protein sequence ID" value="OLN23335.1"/>
    <property type="molecule type" value="Genomic_DNA"/>
</dbReference>
<dbReference type="STRING" id="1714264.BTO30_05045"/>
<name>A0A1Q8Q7R5_9BACI</name>
<evidence type="ECO:0000313" key="3">
    <source>
        <dbReference type="Proteomes" id="UP000185568"/>
    </source>
</evidence>
<dbReference type="Proteomes" id="UP000185568">
    <property type="component" value="Unassembled WGS sequence"/>
</dbReference>
<evidence type="ECO:0000313" key="2">
    <source>
        <dbReference type="EMBL" id="OLN23335.1"/>
    </source>
</evidence>
<feature type="transmembrane region" description="Helical" evidence="1">
    <location>
        <begin position="58"/>
        <end position="81"/>
    </location>
</feature>
<gene>
    <name evidence="2" type="ORF">BTO30_05045</name>
</gene>
<keyword evidence="1" id="KW-0812">Transmembrane</keyword>
<feature type="transmembrane region" description="Helical" evidence="1">
    <location>
        <begin position="113"/>
        <end position="135"/>
    </location>
</feature>
<keyword evidence="1" id="KW-0472">Membrane</keyword>
<protein>
    <submittedName>
        <fullName evidence="2">Uncharacterized protein</fullName>
    </submittedName>
</protein>
<keyword evidence="3" id="KW-1185">Reference proteome</keyword>
<dbReference type="AlphaFoldDB" id="A0A1Q8Q7R5"/>
<dbReference type="Pfam" id="PF11085">
    <property type="entry name" value="YqhR"/>
    <property type="match status" value="1"/>
</dbReference>
<feature type="transmembrane region" description="Helical" evidence="1">
    <location>
        <begin position="88"/>
        <end position="107"/>
    </location>
</feature>